<protein>
    <submittedName>
        <fullName evidence="6">Ubiquinone biosynthesis protein UbiA</fullName>
    </submittedName>
</protein>
<dbReference type="GO" id="GO:0016765">
    <property type="term" value="F:transferase activity, transferring alkyl or aryl (other than methyl) groups"/>
    <property type="evidence" value="ECO:0007669"/>
    <property type="project" value="InterPro"/>
</dbReference>
<reference evidence="6" key="1">
    <citation type="submission" date="2018-06" db="EMBL/GenBank/DDBJ databases">
        <title>Paenibacillus xerothermodurans sp. nov. an extremely dry heat resistant spore forming bacterium isolated from the soil of Cape Canaveral, Florida.</title>
        <authorList>
            <person name="Seuylemezian A."/>
            <person name="Kaur N."/>
            <person name="Patil P."/>
            <person name="Patil P."/>
            <person name="Mayilraj S."/>
            <person name="Vaishampayan P."/>
        </authorList>
    </citation>
    <scope>NUCLEOTIDE SEQUENCE [LARGE SCALE GENOMIC DNA]</scope>
    <source>
        <strain evidence="6">ATCC 27380</strain>
    </source>
</reference>
<accession>A0A2W1N843</accession>
<evidence type="ECO:0000256" key="2">
    <source>
        <dbReference type="ARBA" id="ARBA00022692"/>
    </source>
</evidence>
<organism evidence="6 7">
    <name type="scientific">Paenibacillus xerothermodurans</name>
    <dbReference type="NCBI Taxonomy" id="1977292"/>
    <lineage>
        <taxon>Bacteria</taxon>
        <taxon>Bacillati</taxon>
        <taxon>Bacillota</taxon>
        <taxon>Bacilli</taxon>
        <taxon>Bacillales</taxon>
        <taxon>Paenibacillaceae</taxon>
        <taxon>Paenibacillus</taxon>
    </lineage>
</organism>
<proteinExistence type="predicted"/>
<dbReference type="Pfam" id="PF01040">
    <property type="entry name" value="UbiA"/>
    <property type="match status" value="1"/>
</dbReference>
<dbReference type="CDD" id="cd13964">
    <property type="entry name" value="PT_UbiA_1"/>
    <property type="match status" value="1"/>
</dbReference>
<keyword evidence="4 5" id="KW-0472">Membrane</keyword>
<comment type="caution">
    <text evidence="6">The sequence shown here is derived from an EMBL/GenBank/DDBJ whole genome shotgun (WGS) entry which is preliminary data.</text>
</comment>
<keyword evidence="7" id="KW-1185">Reference proteome</keyword>
<feature type="transmembrane region" description="Helical" evidence="5">
    <location>
        <begin position="160"/>
        <end position="179"/>
    </location>
</feature>
<dbReference type="Proteomes" id="UP000214746">
    <property type="component" value="Unassembled WGS sequence"/>
</dbReference>
<dbReference type="PANTHER" id="PTHR42723:SF1">
    <property type="entry name" value="CHLOROPHYLL SYNTHASE, CHLOROPLASTIC"/>
    <property type="match status" value="1"/>
</dbReference>
<dbReference type="Gene3D" id="1.10.357.140">
    <property type="entry name" value="UbiA prenyltransferase"/>
    <property type="match status" value="1"/>
</dbReference>
<feature type="transmembrane region" description="Helical" evidence="5">
    <location>
        <begin position="111"/>
        <end position="127"/>
    </location>
</feature>
<dbReference type="GO" id="GO:0016020">
    <property type="term" value="C:membrane"/>
    <property type="evidence" value="ECO:0007669"/>
    <property type="project" value="UniProtKB-SubCell"/>
</dbReference>
<dbReference type="InterPro" id="IPR050475">
    <property type="entry name" value="Prenyltransferase_related"/>
</dbReference>
<evidence type="ECO:0000256" key="4">
    <source>
        <dbReference type="ARBA" id="ARBA00023136"/>
    </source>
</evidence>
<feature type="transmembrane region" description="Helical" evidence="5">
    <location>
        <begin position="271"/>
        <end position="291"/>
    </location>
</feature>
<dbReference type="PANTHER" id="PTHR42723">
    <property type="entry name" value="CHLOROPHYLL SYNTHASE"/>
    <property type="match status" value="1"/>
</dbReference>
<sequence length="293" mass="30789">MSQVRPYLQLIRVPNLFTAMADIMAGAWVAAGLAGSSPFSSQLIALIVSSTCLYAMGVVLNDYFDRHLDKMERPERPIPSGRISPAAALGLGIALGTAGVVAAAVVGMTSLALAVLTVACILLYDRYAKHHPVYGPITMGICRGLNLLLGMSLVPEQLLAYWWLSVFGVLYISAVTLMARGEVGPGSYPIRVRFVAAVIALCSIGVLLISTSAYQAVTLLAVVIFLIWTFSGVGPALKESTAPNIRGAVGKCIVALPLLDAAIAAPFGGWLAFASVVIFLVCSFSLAKLFAVT</sequence>
<dbReference type="InterPro" id="IPR044878">
    <property type="entry name" value="UbiA_sf"/>
</dbReference>
<feature type="transmembrane region" description="Helical" evidence="5">
    <location>
        <begin position="12"/>
        <end position="31"/>
    </location>
</feature>
<gene>
    <name evidence="6" type="ORF">CBW46_015135</name>
</gene>
<keyword evidence="3 5" id="KW-1133">Transmembrane helix</keyword>
<evidence type="ECO:0000256" key="1">
    <source>
        <dbReference type="ARBA" id="ARBA00004141"/>
    </source>
</evidence>
<name>A0A2W1N843_PAEXE</name>
<feature type="transmembrane region" description="Helical" evidence="5">
    <location>
        <begin position="191"/>
        <end position="210"/>
    </location>
</feature>
<feature type="transmembrane region" description="Helical" evidence="5">
    <location>
        <begin position="85"/>
        <end position="105"/>
    </location>
</feature>
<dbReference type="InterPro" id="IPR000537">
    <property type="entry name" value="UbiA_prenyltransferase"/>
</dbReference>
<evidence type="ECO:0000313" key="6">
    <source>
        <dbReference type="EMBL" id="PZE20014.1"/>
    </source>
</evidence>
<dbReference type="NCBIfam" id="NF035940">
    <property type="entry name" value="prenyl_rel_EboC"/>
    <property type="match status" value="1"/>
</dbReference>
<dbReference type="AlphaFoldDB" id="A0A2W1N843"/>
<evidence type="ECO:0000256" key="3">
    <source>
        <dbReference type="ARBA" id="ARBA00022989"/>
    </source>
</evidence>
<dbReference type="OrthoDB" id="2908954at2"/>
<feature type="transmembrane region" description="Helical" evidence="5">
    <location>
        <begin position="43"/>
        <end position="64"/>
    </location>
</feature>
<keyword evidence="2 5" id="KW-0812">Transmembrane</keyword>
<feature type="transmembrane region" description="Helical" evidence="5">
    <location>
        <begin position="216"/>
        <end position="236"/>
    </location>
</feature>
<comment type="subcellular location">
    <subcellularLocation>
        <location evidence="1">Membrane</location>
        <topology evidence="1">Multi-pass membrane protein</topology>
    </subcellularLocation>
</comment>
<keyword evidence="6" id="KW-0830">Ubiquinone</keyword>
<evidence type="ECO:0000313" key="7">
    <source>
        <dbReference type="Proteomes" id="UP000214746"/>
    </source>
</evidence>
<dbReference type="RefSeq" id="WP_089200835.1">
    <property type="nucleotide sequence ID" value="NZ_NHRJ02000010.1"/>
</dbReference>
<dbReference type="EMBL" id="NHRJ02000010">
    <property type="protein sequence ID" value="PZE20014.1"/>
    <property type="molecule type" value="Genomic_DNA"/>
</dbReference>
<evidence type="ECO:0000256" key="5">
    <source>
        <dbReference type="SAM" id="Phobius"/>
    </source>
</evidence>